<dbReference type="RefSeq" id="XP_014246959.1">
    <property type="nucleotide sequence ID" value="XM_014391473.1"/>
</dbReference>
<feature type="signal peptide" evidence="1">
    <location>
        <begin position="1"/>
        <end position="19"/>
    </location>
</feature>
<feature type="chain" id="PRO_5035260307" evidence="1">
    <location>
        <begin position="20"/>
        <end position="121"/>
    </location>
</feature>
<dbReference type="GeneID" id="106665212"/>
<proteinExistence type="predicted"/>
<accession>A0A8I6RP26</accession>
<dbReference type="KEGG" id="clec:106665212"/>
<evidence type="ECO:0000313" key="3">
    <source>
        <dbReference type="Proteomes" id="UP000494040"/>
    </source>
</evidence>
<protein>
    <submittedName>
        <fullName evidence="2">Uncharacterized protein</fullName>
    </submittedName>
</protein>
<dbReference type="AlphaFoldDB" id="A0A8I6RP26"/>
<keyword evidence="3" id="KW-1185">Reference proteome</keyword>
<sequence length="121" mass="12982">MQRFSACVVIGICLGVCLAIPAGISEEQITVPSARQADGSIGNLLVSFIRPIIQGVTSFLTNVLRPDNRTQSQFEGFVVPGQGQETPFVLLTQNDDNANLLKSSLGEKVPIEEPGTQDRVL</sequence>
<dbReference type="EnsemblMetazoa" id="XM_014391473.1">
    <property type="protein sequence ID" value="XP_014246959.1"/>
    <property type="gene ID" value="LOC106665212"/>
</dbReference>
<name>A0A8I6RP26_CIMLE</name>
<reference evidence="2" key="1">
    <citation type="submission" date="2022-01" db="UniProtKB">
        <authorList>
            <consortium name="EnsemblMetazoa"/>
        </authorList>
    </citation>
    <scope>IDENTIFICATION</scope>
</reference>
<dbReference type="Proteomes" id="UP000494040">
    <property type="component" value="Unassembled WGS sequence"/>
</dbReference>
<organism evidence="2 3">
    <name type="scientific">Cimex lectularius</name>
    <name type="common">Bed bug</name>
    <name type="synonym">Acanthia lectularia</name>
    <dbReference type="NCBI Taxonomy" id="79782"/>
    <lineage>
        <taxon>Eukaryota</taxon>
        <taxon>Metazoa</taxon>
        <taxon>Ecdysozoa</taxon>
        <taxon>Arthropoda</taxon>
        <taxon>Hexapoda</taxon>
        <taxon>Insecta</taxon>
        <taxon>Pterygota</taxon>
        <taxon>Neoptera</taxon>
        <taxon>Paraneoptera</taxon>
        <taxon>Hemiptera</taxon>
        <taxon>Heteroptera</taxon>
        <taxon>Panheteroptera</taxon>
        <taxon>Cimicomorpha</taxon>
        <taxon>Cimicidae</taxon>
        <taxon>Cimex</taxon>
    </lineage>
</organism>
<evidence type="ECO:0000313" key="2">
    <source>
        <dbReference type="EnsemblMetazoa" id="XP_014246959.1"/>
    </source>
</evidence>
<evidence type="ECO:0000256" key="1">
    <source>
        <dbReference type="SAM" id="SignalP"/>
    </source>
</evidence>
<keyword evidence="1" id="KW-0732">Signal</keyword>